<gene>
    <name evidence="9" type="ORF">QQX02_11440</name>
</gene>
<evidence type="ECO:0000259" key="8">
    <source>
        <dbReference type="PROSITE" id="PS50011"/>
    </source>
</evidence>
<proteinExistence type="predicted"/>
<evidence type="ECO:0000256" key="2">
    <source>
        <dbReference type="ARBA" id="ARBA00022527"/>
    </source>
</evidence>
<dbReference type="EMBL" id="JAUHQA010000001">
    <property type="protein sequence ID" value="MDN4481536.1"/>
    <property type="molecule type" value="Genomic_DNA"/>
</dbReference>
<keyword evidence="6" id="KW-0067">ATP-binding</keyword>
<dbReference type="SMART" id="SM00220">
    <property type="entry name" value="S_TKc"/>
    <property type="match status" value="1"/>
</dbReference>
<feature type="compositionally biased region" description="Low complexity" evidence="7">
    <location>
        <begin position="291"/>
        <end position="312"/>
    </location>
</feature>
<dbReference type="EC" id="2.7.11.1" evidence="1"/>
<protein>
    <recommendedName>
        <fullName evidence="1">non-specific serine/threonine protein kinase</fullName>
        <ecNumber evidence="1">2.7.11.1</ecNumber>
    </recommendedName>
</protein>
<evidence type="ECO:0000256" key="3">
    <source>
        <dbReference type="ARBA" id="ARBA00022679"/>
    </source>
</evidence>
<organism evidence="9 10">
    <name type="scientific">Demequina muriae</name>
    <dbReference type="NCBI Taxonomy" id="3051664"/>
    <lineage>
        <taxon>Bacteria</taxon>
        <taxon>Bacillati</taxon>
        <taxon>Actinomycetota</taxon>
        <taxon>Actinomycetes</taxon>
        <taxon>Micrococcales</taxon>
        <taxon>Demequinaceae</taxon>
        <taxon>Demequina</taxon>
    </lineage>
</organism>
<feature type="region of interest" description="Disordered" evidence="7">
    <location>
        <begin position="275"/>
        <end position="322"/>
    </location>
</feature>
<dbReference type="RefSeq" id="WP_301143215.1">
    <property type="nucleotide sequence ID" value="NZ_JAUHQA010000001.1"/>
</dbReference>
<feature type="domain" description="Protein kinase" evidence="8">
    <location>
        <begin position="1"/>
        <end position="241"/>
    </location>
</feature>
<dbReference type="GO" id="GO:0016301">
    <property type="term" value="F:kinase activity"/>
    <property type="evidence" value="ECO:0007669"/>
    <property type="project" value="UniProtKB-KW"/>
</dbReference>
<dbReference type="PANTHER" id="PTHR43289">
    <property type="entry name" value="MITOGEN-ACTIVATED PROTEIN KINASE KINASE KINASE 20-RELATED"/>
    <property type="match status" value="1"/>
</dbReference>
<dbReference type="SUPFAM" id="SSF56112">
    <property type="entry name" value="Protein kinase-like (PK-like)"/>
    <property type="match status" value="1"/>
</dbReference>
<keyword evidence="3" id="KW-0808">Transferase</keyword>
<comment type="caution">
    <text evidence="9">The sequence shown here is derived from an EMBL/GenBank/DDBJ whole genome shotgun (WGS) entry which is preliminary data.</text>
</comment>
<evidence type="ECO:0000256" key="6">
    <source>
        <dbReference type="ARBA" id="ARBA00022840"/>
    </source>
</evidence>
<keyword evidence="2" id="KW-0723">Serine/threonine-protein kinase</keyword>
<dbReference type="Proteomes" id="UP001172708">
    <property type="component" value="Unassembled WGS sequence"/>
</dbReference>
<dbReference type="Gene3D" id="1.10.510.10">
    <property type="entry name" value="Transferase(Phosphotransferase) domain 1"/>
    <property type="match status" value="1"/>
</dbReference>
<evidence type="ECO:0000313" key="9">
    <source>
        <dbReference type="EMBL" id="MDN4481536.1"/>
    </source>
</evidence>
<dbReference type="InterPro" id="IPR011009">
    <property type="entry name" value="Kinase-like_dom_sf"/>
</dbReference>
<accession>A0ABT8GJT3</accession>
<dbReference type="Pfam" id="PF00069">
    <property type="entry name" value="Pkinase"/>
    <property type="match status" value="1"/>
</dbReference>
<reference evidence="9" key="1">
    <citation type="submission" date="2023-06" db="EMBL/GenBank/DDBJ databases">
        <title>Egi l300058.</title>
        <authorList>
            <person name="Gao L."/>
            <person name="Fang B.-Z."/>
            <person name="Li W.-J."/>
        </authorList>
    </citation>
    <scope>NUCLEOTIDE SEQUENCE</scope>
    <source>
        <strain evidence="9">EGI L300058</strain>
    </source>
</reference>
<evidence type="ECO:0000256" key="1">
    <source>
        <dbReference type="ARBA" id="ARBA00012513"/>
    </source>
</evidence>
<sequence>MPSDRGADARVLTRSVGTGPEVLARVSERVRALRAVDHPGVLVPIGVGVAEGDQVVVTLPWIDGVDLAELETRRGPLTAGECVWLGVRVAAALDALHARGIAHGDVAPANIVIAGGEVVIVDTVGGCLDDERGTVGFRAPERRSGSSLAADAYSLGALLRWCVAAHDSVAVEAWTAPLIAHDPDARPPVAVAARALASCAPPRPVAVPSRTEVVGAVRARASEGTERIAAGRAWRMRRVALRTSAGLAVAAAAVAGIVAAPRVVDATMSSVTTPAAAESAPESPLVPPQEPGVVASAAGGAPGPLSSEPAGAVPRGAPGQAAHELTTRRIDALAAGDGDALRATVADGPLLEETEALASALDSGRTRYAGLAVDVREVQVAEHTGDAATATVRYEVTAHRITTPEGTAEVPAYAQSVELDLRWDGRWSVVRARPLP</sequence>
<keyword evidence="5 9" id="KW-0418">Kinase</keyword>
<dbReference type="InterPro" id="IPR032710">
    <property type="entry name" value="NTF2-like_dom_sf"/>
</dbReference>
<dbReference type="PANTHER" id="PTHR43289:SF6">
    <property type="entry name" value="SERINE_THREONINE-PROTEIN KINASE NEKL-3"/>
    <property type="match status" value="1"/>
</dbReference>
<name>A0ABT8GJT3_9MICO</name>
<keyword evidence="10" id="KW-1185">Reference proteome</keyword>
<dbReference type="PROSITE" id="PS50011">
    <property type="entry name" value="PROTEIN_KINASE_DOM"/>
    <property type="match status" value="1"/>
</dbReference>
<evidence type="ECO:0000256" key="7">
    <source>
        <dbReference type="SAM" id="MobiDB-lite"/>
    </source>
</evidence>
<evidence type="ECO:0000256" key="4">
    <source>
        <dbReference type="ARBA" id="ARBA00022741"/>
    </source>
</evidence>
<evidence type="ECO:0000313" key="10">
    <source>
        <dbReference type="Proteomes" id="UP001172708"/>
    </source>
</evidence>
<dbReference type="InterPro" id="IPR000719">
    <property type="entry name" value="Prot_kinase_dom"/>
</dbReference>
<keyword evidence="4" id="KW-0547">Nucleotide-binding</keyword>
<dbReference type="SUPFAM" id="SSF54427">
    <property type="entry name" value="NTF2-like"/>
    <property type="match status" value="1"/>
</dbReference>
<evidence type="ECO:0000256" key="5">
    <source>
        <dbReference type="ARBA" id="ARBA00022777"/>
    </source>
</evidence>